<organism evidence="1 2">
    <name type="scientific">Coemansia helicoidea</name>
    <dbReference type="NCBI Taxonomy" id="1286919"/>
    <lineage>
        <taxon>Eukaryota</taxon>
        <taxon>Fungi</taxon>
        <taxon>Fungi incertae sedis</taxon>
        <taxon>Zoopagomycota</taxon>
        <taxon>Kickxellomycotina</taxon>
        <taxon>Kickxellomycetes</taxon>
        <taxon>Kickxellales</taxon>
        <taxon>Kickxellaceae</taxon>
        <taxon>Coemansia</taxon>
    </lineage>
</organism>
<protein>
    <submittedName>
        <fullName evidence="1">Uncharacterized protein</fullName>
    </submittedName>
</protein>
<evidence type="ECO:0000313" key="1">
    <source>
        <dbReference type="EMBL" id="KAJ2803179.1"/>
    </source>
</evidence>
<sequence length="329" mass="34991">MCNSKSKASYFQCVNSAWAEMTCVAGTECRVVHSSAVCVDPKTPALVLDSEKDVVVACPTNNATMCNGSDRASFYMCTTNRWIKMKCDRNTVCAVRHDKALCVDRDLADAPVQPCLTAKATRCVPDNKKVFQTCIDGFWTNSTCAGSDQCLFRANSALCVDRATAEAPVLPCTQENATRCVSGSPTTYQLCAGGFWTNGTCDRGNMCGMKQGAALCHDPKMSIVDVPDQPCDDDGAMQCVPESAEMYQVCSNKLWANFTCDGTNVCRMNGDKAVCGDKDGTDAPPTMATLHAPTAYRAAISSGAAARPLYAWSLGALFGAVTLALSAGL</sequence>
<comment type="caution">
    <text evidence="1">The sequence shown here is derived from an EMBL/GenBank/DDBJ whole genome shotgun (WGS) entry which is preliminary data.</text>
</comment>
<reference evidence="1" key="1">
    <citation type="submission" date="2022-07" db="EMBL/GenBank/DDBJ databases">
        <title>Phylogenomic reconstructions and comparative analyses of Kickxellomycotina fungi.</title>
        <authorList>
            <person name="Reynolds N.K."/>
            <person name="Stajich J.E."/>
            <person name="Barry K."/>
            <person name="Grigoriev I.V."/>
            <person name="Crous P."/>
            <person name="Smith M.E."/>
        </authorList>
    </citation>
    <scope>NUCLEOTIDE SEQUENCE</scope>
    <source>
        <strain evidence="1">BCRC 34780</strain>
    </source>
</reference>
<keyword evidence="2" id="KW-1185">Reference proteome</keyword>
<dbReference type="Proteomes" id="UP001140087">
    <property type="component" value="Unassembled WGS sequence"/>
</dbReference>
<evidence type="ECO:0000313" key="2">
    <source>
        <dbReference type="Proteomes" id="UP001140087"/>
    </source>
</evidence>
<dbReference type="EMBL" id="JANBUN010000514">
    <property type="protein sequence ID" value="KAJ2803179.1"/>
    <property type="molecule type" value="Genomic_DNA"/>
</dbReference>
<gene>
    <name evidence="1" type="ORF">H4R21_002132</name>
</gene>
<proteinExistence type="predicted"/>
<accession>A0ACC1L8U1</accession>
<name>A0ACC1L8U1_9FUNG</name>